<keyword evidence="3" id="KW-1185">Reference proteome</keyword>
<evidence type="ECO:0000313" key="2">
    <source>
        <dbReference type="EMBL" id="KAK6500923.1"/>
    </source>
</evidence>
<dbReference type="GO" id="GO:0005634">
    <property type="term" value="C:nucleus"/>
    <property type="evidence" value="ECO:0007669"/>
    <property type="project" value="InterPro"/>
</dbReference>
<evidence type="ECO:0000256" key="1">
    <source>
        <dbReference type="SAM" id="MobiDB-lite"/>
    </source>
</evidence>
<name>A0AAN8N2N4_9PEZI</name>
<dbReference type="PANTHER" id="PTHR28122:SF1">
    <property type="entry name" value="E3 UBIQUITIN-PROTEIN LIGASE SUBSTRATE RECEPTOR MMS22"/>
    <property type="match status" value="1"/>
</dbReference>
<evidence type="ECO:0000313" key="3">
    <source>
        <dbReference type="Proteomes" id="UP001307849"/>
    </source>
</evidence>
<feature type="region of interest" description="Disordered" evidence="1">
    <location>
        <begin position="256"/>
        <end position="286"/>
    </location>
</feature>
<comment type="caution">
    <text evidence="2">The sequence shown here is derived from an EMBL/GenBank/DDBJ whole genome shotgun (WGS) entry which is preliminary data.</text>
</comment>
<feature type="compositionally biased region" description="Basic and acidic residues" evidence="1">
    <location>
        <begin position="420"/>
        <end position="438"/>
    </location>
</feature>
<accession>A0AAN8N2N4</accession>
<gene>
    <name evidence="2" type="ORF">TWF506_003681</name>
</gene>
<protein>
    <recommendedName>
        <fullName evidence="4">Mus7/MMS22 family-domain-containing protein</fullName>
    </recommendedName>
</protein>
<feature type="compositionally biased region" description="Basic residues" evidence="1">
    <location>
        <begin position="439"/>
        <end position="448"/>
    </location>
</feature>
<dbReference type="PANTHER" id="PTHR28122">
    <property type="entry name" value="E3 UBIQUITIN-PROTEIN LIGASE SUBSTRATE RECEPTOR MMS22"/>
    <property type="match status" value="1"/>
</dbReference>
<dbReference type="InterPro" id="IPR019021">
    <property type="entry name" value="Mms22"/>
</dbReference>
<feature type="region of interest" description="Disordered" evidence="1">
    <location>
        <begin position="203"/>
        <end position="238"/>
    </location>
</feature>
<feature type="compositionally biased region" description="Basic residues" evidence="1">
    <location>
        <begin position="723"/>
        <end position="734"/>
    </location>
</feature>
<organism evidence="2 3">
    <name type="scientific">Arthrobotrys conoides</name>
    <dbReference type="NCBI Taxonomy" id="74498"/>
    <lineage>
        <taxon>Eukaryota</taxon>
        <taxon>Fungi</taxon>
        <taxon>Dikarya</taxon>
        <taxon>Ascomycota</taxon>
        <taxon>Pezizomycotina</taxon>
        <taxon>Orbiliomycetes</taxon>
        <taxon>Orbiliales</taxon>
        <taxon>Orbiliaceae</taxon>
        <taxon>Arthrobotrys</taxon>
    </lineage>
</organism>
<feature type="compositionally biased region" description="Polar residues" evidence="1">
    <location>
        <begin position="745"/>
        <end position="754"/>
    </location>
</feature>
<feature type="compositionally biased region" description="Basic residues" evidence="1">
    <location>
        <begin position="77"/>
        <end position="91"/>
    </location>
</feature>
<proteinExistence type="predicted"/>
<feature type="region of interest" description="Disordered" evidence="1">
    <location>
        <begin position="349"/>
        <end position="584"/>
    </location>
</feature>
<dbReference type="Proteomes" id="UP001307849">
    <property type="component" value="Unassembled WGS sequence"/>
</dbReference>
<dbReference type="EMBL" id="JAVHJM010000012">
    <property type="protein sequence ID" value="KAK6500923.1"/>
    <property type="molecule type" value="Genomic_DNA"/>
</dbReference>
<reference evidence="2 3" key="1">
    <citation type="submission" date="2019-10" db="EMBL/GenBank/DDBJ databases">
        <authorList>
            <person name="Palmer J.M."/>
        </authorList>
    </citation>
    <scope>NUCLEOTIDE SEQUENCE [LARGE SCALE GENOMIC DNA]</scope>
    <source>
        <strain evidence="2 3">TWF506</strain>
    </source>
</reference>
<evidence type="ECO:0008006" key="4">
    <source>
        <dbReference type="Google" id="ProtNLM"/>
    </source>
</evidence>
<dbReference type="GO" id="GO:0031297">
    <property type="term" value="P:replication fork processing"/>
    <property type="evidence" value="ECO:0007669"/>
    <property type="project" value="InterPro"/>
</dbReference>
<feature type="compositionally biased region" description="Polar residues" evidence="1">
    <location>
        <begin position="132"/>
        <end position="150"/>
    </location>
</feature>
<feature type="region of interest" description="Disordered" evidence="1">
    <location>
        <begin position="1"/>
        <end position="188"/>
    </location>
</feature>
<feature type="region of interest" description="Disordered" evidence="1">
    <location>
        <begin position="982"/>
        <end position="1001"/>
    </location>
</feature>
<feature type="compositionally biased region" description="Acidic residues" evidence="1">
    <location>
        <begin position="367"/>
        <end position="382"/>
    </location>
</feature>
<sequence>MNDWRVLGYVPDSEGEDDYDITLTPPKRVEATAEAGTRLSDDITNEGTNKGEKRDRLDIFDLPPSSIENEGPSERQKRGRGRPPKRGRGAKRLSAGGSQRPKKQAKIEEPAPGMVMADIPSTPKTRFRGTEDVSSPYPSSGNRSTLNLFSSRDGDTTLETNLGATSPSRGDISMVDGPISNTNPALEQLNEQEIEEVDLIDEHGPDSDVEDVHSAQPIPPAVIPPSSPPIPPRIFSSDSAINSPALPSRSLLIESYTNSPAPPTPVSGSPNVEIRIPFSHSGLTDPATRINLESTAANSDEPVVPADDFTSGVARNLRTRKPIQVNPYQLELERYNTDWKSRGLKPVRYIYDDPIQSPNKKVPEKDSQEDDWIAPEGDDEETQAATLRQTQSFQSVDQDSMDTEGQRSLHDDEELLALDRLFRRSAKERPSSPGEKRTAKGGKRRKTGHPPGLSAESRRIIESAKAIVAQGRDLPTVSEETGLSQSRHPTSPTHLPKTPAAKTMKASDAFDIFNLNSSGSDSDSRADRPPVSTLRRQVILDSDESDGGDTTPRAGSPTRRRLSVSSSSASEDEEESPNDPEAREHEIQMYQRKVRGVLPASWIRFNQSKGQENKKPMNVHHSPEARPMVKGMAQMRIRTLKSPPAGSLANPLNLSSSESSDDDRGEVETLEQHSKETSIVSSARPFASDSVSGKYSGRSYAFEDNGFDRMLSRSRAPKSGVSTKKKISKPRNLRQSKLPHGVSDAYSSGVSKNPPTLPKPRQRSLALSVVDACKIYRRTKNASPPQFLRVAERLAKKRRNLGRHLPDRKVVEIDRFLEDETDWEDTLEWWKKTKAKDNFSFPSPFHTTETLLASATSRRSRSGFSALPSVYERQPTYLQTKLASYRLAQERPRRQNQKPRLKSHVIAKPIALIPSSIHRRKVYLDDVLQHLASKPTIADPIEEEDSQAPQPTILQPQKYTPHVTQSRLYSSVSTVRNTTDIVGSASKKSKNGQTVPPQRHHRQLKKVNAPKRIERNPLPIAFQPPERQLGEMPESMEIDTSDGKALWFQNMRVVGTTYSIDFDVRIPEHERTLFQESTFLGSGSLVRALRTDSGRTHRSGIRDQGVEVLGRLFKWGIYEEVVAEELENGLAAVFDKAEQLLGLGDALEHGVTPAVLGIRKFFRYVIDYLSKGIFFSDYIDIGTFAARFLDIFSDFASKVGSLRTISAGGLSDIIQMQLYAYTSVLIHQISCIADKGEEPYDQARLQNFCGELLESLISVLASYGTQRLHKGFSRAFQNVFVIDKLNEEAICLESWIIAYQVSLSTKADMPLHKPSFWEHVNTSICPNAVDTLRDVEVLDCLWREIFRLVPLLATDAKGNMKAPDCDDPKLDNWGFVKELMVQSVKIYHATDLKHRLKVKNYIQTLFARCLVLLRDWKWDRPDAIIIPLYDCFGKRLQNLTGEDKPQAPIFLEHLDEPSFSSTPFEMCFSIFLKIVALGTKRMQSQNPRGLSDLVIRIIPNHGRVFLKENNETWADVDMLANHHYLLTALYYGASHDTKKRIAGIVRRLVDPEKSHSTVCALSLRAWANILICELADGKREDILKDLMKWHASIVQTTVRLHRDNDSWLEEERKKLFDPKLILKLDKDTSGNKKNLESVLFSAMDLLKMVFKKDICDFYSAEFVLGADSLKTIYSMASSLPQTLVANAVQILSFHIKVCRDFGISSAKDESQESWAGFDDIESEGFKKNAAKKLLDELYDPMFKLLNTYFAGRGLNLDNVLGPCIQTWVELGAFLVQYGLKTWDDYFNRYQKSWFSMVDTDTKKVYSVFYVTTIMRIDPGVYDTHKTQILELWAQSLVERDSLLKFQHELTAVLFNHDLGNGLFSNMPFEVDQEIEQYRISAENFKTRRLSLLGMLLDNMQREMVKVTDARDQVKAKVLKTEYVLILQGLMKAMKDNYMAIHATSNKTANTALPQQNSKDTTTSDYVTFCQQIVEHLQKYTTDICAIDKFFVDSVIFPLPKNDPTYVTSKLKGYFLRLRTERRGWFVQFLQFWHNTVGRVAVDKQQEYFVEQILGAFDLGERYMVEEGGGSRTSREFCVIAIFGAYTRRCMEGIGNLVVALPILGVLEKVAHGLVLEFDALEEEREVDGRISGLLVAILEPVRVAIEAAISMVDRVLNEPLALRAVEMLARIVGACDYMVNLLHLRVNHVSEELAQDLLKIAVRGLSRFKARLTGQVVPEQLDLIMFEPALPFQHERRRFDTEYGVELEKWRVEGRELFVKRAAVRKKVEWDHLILEKGLVEEKERLLERIGKVMKLVGMGVCGVVVREVEGNVVDVRRPICRWADELMGIEQGIEEPEGAFEIKPEEFDMDD</sequence>
<feature type="region of interest" description="Disordered" evidence="1">
    <location>
        <begin position="711"/>
        <end position="763"/>
    </location>
</feature>
<feature type="compositionally biased region" description="Basic and acidic residues" evidence="1">
    <location>
        <begin position="666"/>
        <end position="676"/>
    </location>
</feature>
<feature type="compositionally biased region" description="Basic and acidic residues" evidence="1">
    <location>
        <begin position="49"/>
        <end position="59"/>
    </location>
</feature>
<dbReference type="Pfam" id="PF09462">
    <property type="entry name" value="Mus7"/>
    <property type="match status" value="1"/>
</dbReference>
<feature type="compositionally biased region" description="Polar residues" evidence="1">
    <location>
        <begin position="383"/>
        <end position="398"/>
    </location>
</feature>
<dbReference type="GO" id="GO:0000724">
    <property type="term" value="P:double-strand break repair via homologous recombination"/>
    <property type="evidence" value="ECO:0007669"/>
    <property type="project" value="TreeGrafter"/>
</dbReference>
<feature type="compositionally biased region" description="Basic and acidic residues" evidence="1">
    <location>
        <begin position="203"/>
        <end position="213"/>
    </location>
</feature>
<feature type="compositionally biased region" description="Polar residues" evidence="1">
    <location>
        <begin position="157"/>
        <end position="168"/>
    </location>
</feature>
<feature type="compositionally biased region" description="Pro residues" evidence="1">
    <location>
        <begin position="217"/>
        <end position="232"/>
    </location>
</feature>
<dbReference type="GO" id="GO:0035361">
    <property type="term" value="C:Cul8-RING ubiquitin ligase complex"/>
    <property type="evidence" value="ECO:0007669"/>
    <property type="project" value="TreeGrafter"/>
</dbReference>
<feature type="compositionally biased region" description="Polar residues" evidence="1">
    <location>
        <begin position="478"/>
        <end position="493"/>
    </location>
</feature>
<feature type="region of interest" description="Disordered" evidence="1">
    <location>
        <begin position="642"/>
        <end position="694"/>
    </location>
</feature>
<feature type="compositionally biased region" description="Polar residues" evidence="1">
    <location>
        <begin position="179"/>
        <end position="188"/>
    </location>
</feature>